<evidence type="ECO:0000313" key="2">
    <source>
        <dbReference type="Proteomes" id="UP000319040"/>
    </source>
</evidence>
<dbReference type="EMBL" id="FXTB01000002">
    <property type="protein sequence ID" value="SMO49623.1"/>
    <property type="molecule type" value="Genomic_DNA"/>
</dbReference>
<dbReference type="Pfam" id="PF22398">
    <property type="entry name" value="DUF6978"/>
    <property type="match status" value="1"/>
</dbReference>
<proteinExistence type="predicted"/>
<dbReference type="RefSeq" id="WP_142532337.1">
    <property type="nucleotide sequence ID" value="NZ_FXTB01000002.1"/>
</dbReference>
<name>A0A521BR82_SACCC</name>
<protein>
    <submittedName>
        <fullName evidence="1">Uncharacterized protein</fullName>
    </submittedName>
</protein>
<dbReference type="AlphaFoldDB" id="A0A521BR82"/>
<dbReference type="OrthoDB" id="1340876at2"/>
<organism evidence="1 2">
    <name type="scientific">Saccharicrinis carchari</name>
    <dbReference type="NCBI Taxonomy" id="1168039"/>
    <lineage>
        <taxon>Bacteria</taxon>
        <taxon>Pseudomonadati</taxon>
        <taxon>Bacteroidota</taxon>
        <taxon>Bacteroidia</taxon>
        <taxon>Marinilabiliales</taxon>
        <taxon>Marinilabiliaceae</taxon>
        <taxon>Saccharicrinis</taxon>
    </lineage>
</organism>
<sequence>MTVELAEYLIGLDKYIVLNGEKKNTFMINIQHPMSIRLTLSAPDDLDQNLLINIKESEKKSLKISLHHQDNSTQNGLLRVDFNGRHFNPIEITETVPETFRPFAGQWLDDYAGHIHYVVNGYKPLAWAVPLEVDDFAVKELNGREDYIPILKAFFQKITLKTIVTFNHQMRLI</sequence>
<dbReference type="InterPro" id="IPR053916">
    <property type="entry name" value="DUF6978"/>
</dbReference>
<accession>A0A521BR82</accession>
<evidence type="ECO:0000313" key="1">
    <source>
        <dbReference type="EMBL" id="SMO49623.1"/>
    </source>
</evidence>
<reference evidence="1 2" key="1">
    <citation type="submission" date="2017-05" db="EMBL/GenBank/DDBJ databases">
        <authorList>
            <person name="Varghese N."/>
            <person name="Submissions S."/>
        </authorList>
    </citation>
    <scope>NUCLEOTIDE SEQUENCE [LARGE SCALE GENOMIC DNA]</scope>
    <source>
        <strain evidence="1 2">DSM 27040</strain>
    </source>
</reference>
<gene>
    <name evidence="1" type="ORF">SAMN06265379_10211</name>
</gene>
<keyword evidence="2" id="KW-1185">Reference proteome</keyword>
<dbReference type="Proteomes" id="UP000319040">
    <property type="component" value="Unassembled WGS sequence"/>
</dbReference>